<dbReference type="InterPro" id="IPR039659">
    <property type="entry name" value="SPT5"/>
</dbReference>
<dbReference type="Proteomes" id="UP000035740">
    <property type="component" value="Unassembled WGS sequence"/>
</dbReference>
<feature type="domain" description="Spt5 KOWx" evidence="2">
    <location>
        <begin position="55"/>
        <end position="102"/>
    </location>
</feature>
<proteinExistence type="predicted"/>
<dbReference type="InterPro" id="IPR014722">
    <property type="entry name" value="Rib_uL2_dom2"/>
</dbReference>
<sequence>VKVIRGEYKDETGLIVRVEDDEDVIVVFSDISAREMRVFAVDVIESSEVSSGRDTLGNYELHDLVSVRDSVGVIIKIDIGSVQVLDTKGVIMTVRLQDIGRRRNNRASVALDANSRQIAAGDAVKVVPNAGSHYRVYREL</sequence>
<organism evidence="3 4">
    <name type="scientific">Beta vulgaris subsp. vulgaris</name>
    <name type="common">Beet</name>
    <dbReference type="NCBI Taxonomy" id="3555"/>
    <lineage>
        <taxon>Eukaryota</taxon>
        <taxon>Viridiplantae</taxon>
        <taxon>Streptophyta</taxon>
        <taxon>Embryophyta</taxon>
        <taxon>Tracheophyta</taxon>
        <taxon>Spermatophyta</taxon>
        <taxon>Magnoliopsida</taxon>
        <taxon>eudicotyledons</taxon>
        <taxon>Gunneridae</taxon>
        <taxon>Pentapetalae</taxon>
        <taxon>Caryophyllales</taxon>
        <taxon>Chenopodiaceae</taxon>
        <taxon>Betoideae</taxon>
        <taxon>Beta</taxon>
    </lineage>
</organism>
<dbReference type="Gene3D" id="2.30.30.30">
    <property type="match status" value="1"/>
</dbReference>
<dbReference type="InterPro" id="IPR008991">
    <property type="entry name" value="Translation_prot_SH3-like_sf"/>
</dbReference>
<feature type="non-terminal residue" evidence="3">
    <location>
        <position position="140"/>
    </location>
</feature>
<dbReference type="GO" id="GO:0003729">
    <property type="term" value="F:mRNA binding"/>
    <property type="evidence" value="ECO:0007669"/>
    <property type="project" value="TreeGrafter"/>
</dbReference>
<feature type="domain" description="KOW" evidence="1">
    <location>
        <begin position="1"/>
        <end position="28"/>
    </location>
</feature>
<reference evidence="3 4" key="1">
    <citation type="journal article" date="2014" name="Nature">
        <title>The genome of the recently domesticated crop plant sugar beet (Beta vulgaris).</title>
        <authorList>
            <person name="Dohm J.C."/>
            <person name="Minoche A.E."/>
            <person name="Holtgrawe D."/>
            <person name="Capella-Gutierrez S."/>
            <person name="Zakrzewski F."/>
            <person name="Tafer H."/>
            <person name="Rupp O."/>
            <person name="Sorensen T.R."/>
            <person name="Stracke R."/>
            <person name="Reinhardt R."/>
            <person name="Goesmann A."/>
            <person name="Kraft T."/>
            <person name="Schulz B."/>
            <person name="Stadler P.F."/>
            <person name="Schmidt T."/>
            <person name="Gabaldon T."/>
            <person name="Lehrach H."/>
            <person name="Weisshaar B."/>
            <person name="Himmelbauer H."/>
        </authorList>
    </citation>
    <scope>NUCLEOTIDE SEQUENCE [LARGE SCALE GENOMIC DNA]</scope>
    <source>
        <tissue evidence="3">Taproot</tissue>
    </source>
</reference>
<protein>
    <submittedName>
        <fullName evidence="3">Uncharacterized protein</fullName>
    </submittedName>
</protein>
<dbReference type="Gramene" id="KMS82411">
    <property type="protein sequence ID" value="KMS82411"/>
    <property type="gene ID" value="BVRB_033940"/>
</dbReference>
<dbReference type="InterPro" id="IPR005824">
    <property type="entry name" value="KOW"/>
</dbReference>
<dbReference type="Pfam" id="PF23037">
    <property type="entry name" value="KOWx_SPT5"/>
    <property type="match status" value="1"/>
</dbReference>
<dbReference type="GO" id="GO:0032044">
    <property type="term" value="C:DSIF complex"/>
    <property type="evidence" value="ECO:0007669"/>
    <property type="project" value="TreeGrafter"/>
</dbReference>
<dbReference type="Pfam" id="PF00467">
    <property type="entry name" value="KOW"/>
    <property type="match status" value="1"/>
</dbReference>
<gene>
    <name evidence="3" type="ORF">BVRB_033940</name>
</gene>
<evidence type="ECO:0000259" key="1">
    <source>
        <dbReference type="Pfam" id="PF00467"/>
    </source>
</evidence>
<dbReference type="GO" id="GO:0006368">
    <property type="term" value="P:transcription elongation by RNA polymerase II"/>
    <property type="evidence" value="ECO:0007669"/>
    <property type="project" value="TreeGrafter"/>
</dbReference>
<evidence type="ECO:0000313" key="4">
    <source>
        <dbReference type="Proteomes" id="UP000035740"/>
    </source>
</evidence>
<dbReference type="SUPFAM" id="SSF50104">
    <property type="entry name" value="Translation proteins SH3-like domain"/>
    <property type="match status" value="1"/>
</dbReference>
<dbReference type="GO" id="GO:0006357">
    <property type="term" value="P:regulation of transcription by RNA polymerase II"/>
    <property type="evidence" value="ECO:0007669"/>
    <property type="project" value="InterPro"/>
</dbReference>
<dbReference type="InterPro" id="IPR057936">
    <property type="entry name" value="KOWx_Spt5"/>
</dbReference>
<dbReference type="AlphaFoldDB" id="A0A0J8A270"/>
<evidence type="ECO:0000313" key="3">
    <source>
        <dbReference type="EMBL" id="KMS82411.1"/>
    </source>
</evidence>
<dbReference type="PANTHER" id="PTHR11125:SF7">
    <property type="entry name" value="TRANSCRIPTION ELONGATION FACTOR SPT5"/>
    <property type="match status" value="1"/>
</dbReference>
<dbReference type="GO" id="GO:0032784">
    <property type="term" value="P:regulation of DNA-templated transcription elongation"/>
    <property type="evidence" value="ECO:0007669"/>
    <property type="project" value="InterPro"/>
</dbReference>
<evidence type="ECO:0000259" key="2">
    <source>
        <dbReference type="Pfam" id="PF23037"/>
    </source>
</evidence>
<keyword evidence="4" id="KW-1185">Reference proteome</keyword>
<dbReference type="EMBL" id="KQ105873">
    <property type="protein sequence ID" value="KMS82411.1"/>
    <property type="molecule type" value="Genomic_DNA"/>
</dbReference>
<name>A0A0J8A270_BETVV</name>
<feature type="non-terminal residue" evidence="3">
    <location>
        <position position="1"/>
    </location>
</feature>
<accession>A0A0J8A270</accession>
<dbReference type="OrthoDB" id="28901at2759"/>
<dbReference type="PANTHER" id="PTHR11125">
    <property type="entry name" value="SUPPRESSOR OF TY 5"/>
    <property type="match status" value="1"/>
</dbReference>